<sequence>MSRYCKCFFYNKKKYLSEKKQNPESLLYYFDKIHNNIETNNHEFSQTEYNNTLNEVKKLKQKLLGKMN</sequence>
<accession>A0A6C0DC36</accession>
<dbReference type="EMBL" id="MN739578">
    <property type="protein sequence ID" value="QHT13973.1"/>
    <property type="molecule type" value="Genomic_DNA"/>
</dbReference>
<protein>
    <submittedName>
        <fullName evidence="1">Uncharacterized protein</fullName>
    </submittedName>
</protein>
<organism evidence="1">
    <name type="scientific">viral metagenome</name>
    <dbReference type="NCBI Taxonomy" id="1070528"/>
    <lineage>
        <taxon>unclassified sequences</taxon>
        <taxon>metagenomes</taxon>
        <taxon>organismal metagenomes</taxon>
    </lineage>
</organism>
<evidence type="ECO:0000313" key="1">
    <source>
        <dbReference type="EMBL" id="QHT13973.1"/>
    </source>
</evidence>
<proteinExistence type="predicted"/>
<reference evidence="1" key="1">
    <citation type="journal article" date="2020" name="Nature">
        <title>Giant virus diversity and host interactions through global metagenomics.</title>
        <authorList>
            <person name="Schulz F."/>
            <person name="Roux S."/>
            <person name="Paez-Espino D."/>
            <person name="Jungbluth S."/>
            <person name="Walsh D.A."/>
            <person name="Denef V.J."/>
            <person name="McMahon K.D."/>
            <person name="Konstantinidis K.T."/>
            <person name="Eloe-Fadrosh E.A."/>
            <person name="Kyrpides N.C."/>
            <person name="Woyke T."/>
        </authorList>
    </citation>
    <scope>NUCLEOTIDE SEQUENCE</scope>
    <source>
        <strain evidence="1">GVMAG-M-3300023174-134</strain>
    </source>
</reference>
<name>A0A6C0DC36_9ZZZZ</name>
<dbReference type="AlphaFoldDB" id="A0A6C0DC36"/>